<reference evidence="2 3" key="1">
    <citation type="journal article" date="2022" name="Nat. Ecol. Evol.">
        <title>A masculinizing supergene underlies an exaggerated male reproductive morph in a spider.</title>
        <authorList>
            <person name="Hendrickx F."/>
            <person name="De Corte Z."/>
            <person name="Sonet G."/>
            <person name="Van Belleghem S.M."/>
            <person name="Kostlbacher S."/>
            <person name="Vangestel C."/>
        </authorList>
    </citation>
    <scope>NUCLEOTIDE SEQUENCE [LARGE SCALE GENOMIC DNA]</scope>
    <source>
        <strain evidence="2">W744_W776</strain>
    </source>
</reference>
<feature type="region of interest" description="Disordered" evidence="1">
    <location>
        <begin position="30"/>
        <end position="74"/>
    </location>
</feature>
<name>A0AAV6V4A7_9ARAC</name>
<evidence type="ECO:0000313" key="3">
    <source>
        <dbReference type="Proteomes" id="UP000827092"/>
    </source>
</evidence>
<evidence type="ECO:0000313" key="2">
    <source>
        <dbReference type="EMBL" id="KAG8190715.1"/>
    </source>
</evidence>
<sequence length="74" mass="8155">MLLVQVLSTTLEMYVQKDTLVEVVSFLTSDQTVGQSSRSNTRPSSPNTSDINNEERATNSSDDGSICKKKKQDT</sequence>
<accession>A0AAV6V4A7</accession>
<evidence type="ECO:0000256" key="1">
    <source>
        <dbReference type="SAM" id="MobiDB-lite"/>
    </source>
</evidence>
<keyword evidence="3" id="KW-1185">Reference proteome</keyword>
<comment type="caution">
    <text evidence="2">The sequence shown here is derived from an EMBL/GenBank/DDBJ whole genome shotgun (WGS) entry which is preliminary data.</text>
</comment>
<protein>
    <submittedName>
        <fullName evidence="2">Uncharacterized protein</fullName>
    </submittedName>
</protein>
<dbReference type="EMBL" id="JAFNEN010000175">
    <property type="protein sequence ID" value="KAG8190715.1"/>
    <property type="molecule type" value="Genomic_DNA"/>
</dbReference>
<feature type="compositionally biased region" description="Low complexity" evidence="1">
    <location>
        <begin position="36"/>
        <end position="49"/>
    </location>
</feature>
<dbReference type="Proteomes" id="UP000827092">
    <property type="component" value="Unassembled WGS sequence"/>
</dbReference>
<proteinExistence type="predicted"/>
<organism evidence="2 3">
    <name type="scientific">Oedothorax gibbosus</name>
    <dbReference type="NCBI Taxonomy" id="931172"/>
    <lineage>
        <taxon>Eukaryota</taxon>
        <taxon>Metazoa</taxon>
        <taxon>Ecdysozoa</taxon>
        <taxon>Arthropoda</taxon>
        <taxon>Chelicerata</taxon>
        <taxon>Arachnida</taxon>
        <taxon>Araneae</taxon>
        <taxon>Araneomorphae</taxon>
        <taxon>Entelegynae</taxon>
        <taxon>Araneoidea</taxon>
        <taxon>Linyphiidae</taxon>
        <taxon>Erigoninae</taxon>
        <taxon>Oedothorax</taxon>
    </lineage>
</organism>
<gene>
    <name evidence="2" type="ORF">JTE90_024851</name>
</gene>
<dbReference type="AlphaFoldDB" id="A0AAV6V4A7"/>